<dbReference type="Pfam" id="PF21088">
    <property type="entry name" value="MS_channel_1st"/>
    <property type="match status" value="1"/>
</dbReference>
<dbReference type="SUPFAM" id="SSF50182">
    <property type="entry name" value="Sm-like ribonucleoproteins"/>
    <property type="match status" value="1"/>
</dbReference>
<evidence type="ECO:0000313" key="11">
    <source>
        <dbReference type="Proteomes" id="UP001597182"/>
    </source>
</evidence>
<evidence type="ECO:0000256" key="4">
    <source>
        <dbReference type="ARBA" id="ARBA00022692"/>
    </source>
</evidence>
<dbReference type="EMBL" id="JBHTMB010000009">
    <property type="protein sequence ID" value="MFD1231952.1"/>
    <property type="molecule type" value="Genomic_DNA"/>
</dbReference>
<keyword evidence="3" id="KW-1003">Cell membrane</keyword>
<dbReference type="Gene3D" id="3.30.70.100">
    <property type="match status" value="1"/>
</dbReference>
<accession>A0ABW3V9Y7</accession>
<feature type="transmembrane region" description="Helical" evidence="7">
    <location>
        <begin position="115"/>
        <end position="135"/>
    </location>
</feature>
<evidence type="ECO:0000259" key="9">
    <source>
        <dbReference type="Pfam" id="PF21088"/>
    </source>
</evidence>
<keyword evidence="4 7" id="KW-0812">Transmembrane</keyword>
<evidence type="ECO:0000256" key="5">
    <source>
        <dbReference type="ARBA" id="ARBA00022989"/>
    </source>
</evidence>
<feature type="domain" description="Mechanosensitive ion channel MscS" evidence="8">
    <location>
        <begin position="161"/>
        <end position="225"/>
    </location>
</feature>
<reference evidence="11" key="1">
    <citation type="journal article" date="2019" name="Int. J. Syst. Evol. Microbiol.">
        <title>The Global Catalogue of Microorganisms (GCM) 10K type strain sequencing project: providing services to taxonomists for standard genome sequencing and annotation.</title>
        <authorList>
            <consortium name="The Broad Institute Genomics Platform"/>
            <consortium name="The Broad Institute Genome Sequencing Center for Infectious Disease"/>
            <person name="Wu L."/>
            <person name="Ma J."/>
        </authorList>
    </citation>
    <scope>NUCLEOTIDE SEQUENCE [LARGE SCALE GENOMIC DNA]</scope>
    <source>
        <strain evidence="11">CCUG 49018</strain>
    </source>
</reference>
<evidence type="ECO:0000313" key="10">
    <source>
        <dbReference type="EMBL" id="MFD1231952.1"/>
    </source>
</evidence>
<dbReference type="Pfam" id="PF00924">
    <property type="entry name" value="MS_channel_2nd"/>
    <property type="match status" value="1"/>
</dbReference>
<dbReference type="SUPFAM" id="SSF82861">
    <property type="entry name" value="Mechanosensitive channel protein MscS (YggB), transmembrane region"/>
    <property type="match status" value="1"/>
</dbReference>
<dbReference type="RefSeq" id="WP_346090250.1">
    <property type="nucleotide sequence ID" value="NZ_BAABKS010000007.1"/>
</dbReference>
<dbReference type="InterPro" id="IPR011014">
    <property type="entry name" value="MscS_channel_TM-2"/>
</dbReference>
<sequence>MTATAPLAEGLLPDQPICAADPGTWCARFYQWTHSDFLAASADVIVSKTFSILLIVLVALLSRWLLHRAIRRLIDNAVDNRFSRAIARRSPRRQRNGSVEAVTARRSQRAKTIGSVLRSITSAVVLLIASIMILAEFNVALGPILASAGIVGVAVGFGAQNLVRDFLSGMFMLLEDQYGVGDVVDVGDAVGTVETVGLRITTIRDVKGTLWYVRNGEIVRVGNMTQGYAVAVVDLPLAHTADTDEVTELVTRVSTERLAQDDVKDDVLQPVQVLGVDKVTAEGMVLRLTAKVSPGRQFVVQRALNAAITSALDDAKIPRPVVYPAAADTSKAAISGPGGGTT</sequence>
<comment type="caution">
    <text evidence="10">The sequence shown here is derived from an EMBL/GenBank/DDBJ whole genome shotgun (WGS) entry which is preliminary data.</text>
</comment>
<keyword evidence="5 7" id="KW-1133">Transmembrane helix</keyword>
<dbReference type="InterPro" id="IPR045276">
    <property type="entry name" value="YbiO_bact"/>
</dbReference>
<protein>
    <submittedName>
        <fullName evidence="10">Mechanosensitive ion channel family protein</fullName>
    </submittedName>
</protein>
<feature type="transmembrane region" description="Helical" evidence="7">
    <location>
        <begin position="141"/>
        <end position="163"/>
    </location>
</feature>
<feature type="domain" description="Mechanosensitive ion channel transmembrane helices 2/3" evidence="9">
    <location>
        <begin position="120"/>
        <end position="160"/>
    </location>
</feature>
<comment type="similarity">
    <text evidence="2">Belongs to the MscS (TC 1.A.23) family.</text>
</comment>
<dbReference type="InterPro" id="IPR010920">
    <property type="entry name" value="LSM_dom_sf"/>
</dbReference>
<evidence type="ECO:0000256" key="1">
    <source>
        <dbReference type="ARBA" id="ARBA00004651"/>
    </source>
</evidence>
<dbReference type="Gene3D" id="2.30.30.60">
    <property type="match status" value="1"/>
</dbReference>
<organism evidence="10 11">
    <name type="scientific">Pseudonocardia benzenivorans</name>
    <dbReference type="NCBI Taxonomy" id="228005"/>
    <lineage>
        <taxon>Bacteria</taxon>
        <taxon>Bacillati</taxon>
        <taxon>Actinomycetota</taxon>
        <taxon>Actinomycetes</taxon>
        <taxon>Pseudonocardiales</taxon>
        <taxon>Pseudonocardiaceae</taxon>
        <taxon>Pseudonocardia</taxon>
    </lineage>
</organism>
<dbReference type="PANTHER" id="PTHR30460:SF0">
    <property type="entry name" value="MODERATE CONDUCTANCE MECHANOSENSITIVE CHANNEL YBIO"/>
    <property type="match status" value="1"/>
</dbReference>
<evidence type="ECO:0000256" key="2">
    <source>
        <dbReference type="ARBA" id="ARBA00008017"/>
    </source>
</evidence>
<dbReference type="PANTHER" id="PTHR30460">
    <property type="entry name" value="MODERATE CONDUCTANCE MECHANOSENSITIVE CHANNEL YBIO"/>
    <property type="match status" value="1"/>
</dbReference>
<evidence type="ECO:0000256" key="7">
    <source>
        <dbReference type="SAM" id="Phobius"/>
    </source>
</evidence>
<dbReference type="InterPro" id="IPR006685">
    <property type="entry name" value="MscS_channel_2nd"/>
</dbReference>
<comment type="subcellular location">
    <subcellularLocation>
        <location evidence="1">Cell membrane</location>
        <topology evidence="1">Multi-pass membrane protein</topology>
    </subcellularLocation>
</comment>
<feature type="transmembrane region" description="Helical" evidence="7">
    <location>
        <begin position="45"/>
        <end position="66"/>
    </location>
</feature>
<keyword evidence="11" id="KW-1185">Reference proteome</keyword>
<evidence type="ECO:0000256" key="3">
    <source>
        <dbReference type="ARBA" id="ARBA00022475"/>
    </source>
</evidence>
<proteinExistence type="inferred from homology"/>
<dbReference type="InterPro" id="IPR023408">
    <property type="entry name" value="MscS_beta-dom_sf"/>
</dbReference>
<dbReference type="SUPFAM" id="SSF82689">
    <property type="entry name" value="Mechanosensitive channel protein MscS (YggB), C-terminal domain"/>
    <property type="match status" value="1"/>
</dbReference>
<evidence type="ECO:0000259" key="8">
    <source>
        <dbReference type="Pfam" id="PF00924"/>
    </source>
</evidence>
<name>A0ABW3V9Y7_9PSEU</name>
<dbReference type="InterPro" id="IPR049142">
    <property type="entry name" value="MS_channel_1st"/>
</dbReference>
<dbReference type="Gene3D" id="1.10.287.1260">
    <property type="match status" value="1"/>
</dbReference>
<evidence type="ECO:0000256" key="6">
    <source>
        <dbReference type="ARBA" id="ARBA00023136"/>
    </source>
</evidence>
<gene>
    <name evidence="10" type="ORF">ACFQ34_01520</name>
</gene>
<dbReference type="Proteomes" id="UP001597182">
    <property type="component" value="Unassembled WGS sequence"/>
</dbReference>
<dbReference type="InterPro" id="IPR011066">
    <property type="entry name" value="MscS_channel_C_sf"/>
</dbReference>
<keyword evidence="6 7" id="KW-0472">Membrane</keyword>